<dbReference type="Gene3D" id="3.40.50.1240">
    <property type="entry name" value="Phosphoglycerate mutase-like"/>
    <property type="match status" value="1"/>
</dbReference>
<reference evidence="11 12" key="1">
    <citation type="submission" date="2016-02" db="EMBL/GenBank/DDBJ databases">
        <title>Genome analysis of coral dinoflagellate symbionts highlights evolutionary adaptations to a symbiotic lifestyle.</title>
        <authorList>
            <person name="Aranda M."/>
            <person name="Li Y."/>
            <person name="Liew Y.J."/>
            <person name="Baumgarten S."/>
            <person name="Simakov O."/>
            <person name="Wilson M."/>
            <person name="Piel J."/>
            <person name="Ashoor H."/>
            <person name="Bougouffa S."/>
            <person name="Bajic V.B."/>
            <person name="Ryu T."/>
            <person name="Ravasi T."/>
            <person name="Bayer T."/>
            <person name="Micklem G."/>
            <person name="Kim H."/>
            <person name="Bhak J."/>
            <person name="Lajeunesse T.C."/>
            <person name="Voolstra C.R."/>
        </authorList>
    </citation>
    <scope>NUCLEOTIDE SEQUENCE [LARGE SCALE GENOMIC DNA]</scope>
    <source>
        <strain evidence="11 12">CCMP2467</strain>
    </source>
</reference>
<dbReference type="SUPFAM" id="SSF53254">
    <property type="entry name" value="Phosphoglycerate mutase-like"/>
    <property type="match status" value="1"/>
</dbReference>
<comment type="catalytic activity">
    <reaction evidence="9">
        <text>1D-myo-inositol hexakisphosphate + ATP = 1-diphospho-1D-myo-inositol 2,3,4,5,6-pentakisphosphate + ADP</text>
        <dbReference type="Rhea" id="RHEA:37459"/>
        <dbReference type="ChEBI" id="CHEBI:30616"/>
        <dbReference type="ChEBI" id="CHEBI:58130"/>
        <dbReference type="ChEBI" id="CHEBI:74946"/>
        <dbReference type="ChEBI" id="CHEBI:456216"/>
        <dbReference type="EC" id="2.7.4.24"/>
    </reaction>
    <physiologicalReaction direction="left-to-right" evidence="9">
        <dbReference type="Rhea" id="RHEA:37460"/>
    </physiologicalReaction>
</comment>
<comment type="function">
    <text evidence="10">Bifunctional inositol kinase that acts in concert with the IP6K kinases to synthesize the diphosphate group-containing inositol pyrophosphates diphosphoinositol pentakisphosphate, PP-InsP5, and bis-diphosphoinositol tetrakisphosphate, (PP)2-InsP4. PP-InsP5 and (PP)2-InsP4, also respectively called InsP7 and InsP8, may regulate a variety of cellular processes, including apoptosis, vesicle trafficking, cytoskeletal dynamics, and exocytosis. Phosphorylates inositol hexakisphosphate (InsP6).</text>
</comment>
<dbReference type="EMBL" id="LSRX01001745">
    <property type="protein sequence ID" value="OLP77552.1"/>
    <property type="molecule type" value="Genomic_DNA"/>
</dbReference>
<comment type="caution">
    <text evidence="11">The sequence shown here is derived from an EMBL/GenBank/DDBJ whole genome shotgun (WGS) entry which is preliminary data.</text>
</comment>
<keyword evidence="4 10" id="KW-0808">Transferase</keyword>
<evidence type="ECO:0000256" key="2">
    <source>
        <dbReference type="ARBA" id="ARBA00005609"/>
    </source>
</evidence>
<dbReference type="Pfam" id="PF00328">
    <property type="entry name" value="His_Phos_2"/>
    <property type="match status" value="1"/>
</dbReference>
<dbReference type="CDD" id="cd07061">
    <property type="entry name" value="HP_HAP_like"/>
    <property type="match status" value="1"/>
</dbReference>
<dbReference type="GO" id="GO:0005829">
    <property type="term" value="C:cytosol"/>
    <property type="evidence" value="ECO:0007669"/>
    <property type="project" value="UniProtKB-SubCell"/>
</dbReference>
<keyword evidence="6 10" id="KW-0418">Kinase</keyword>
<dbReference type="InterPro" id="IPR000560">
    <property type="entry name" value="His_Pase_clade-2"/>
</dbReference>
<dbReference type="GO" id="GO:0052723">
    <property type="term" value="F:inositol hexakisphosphate 1-kinase activity"/>
    <property type="evidence" value="ECO:0007669"/>
    <property type="project" value="RHEA"/>
</dbReference>
<keyword evidence="12" id="KW-1185">Reference proteome</keyword>
<evidence type="ECO:0000256" key="6">
    <source>
        <dbReference type="ARBA" id="ARBA00022777"/>
    </source>
</evidence>
<dbReference type="EC" id="2.7.4.24" evidence="10"/>
<evidence type="ECO:0000256" key="1">
    <source>
        <dbReference type="ARBA" id="ARBA00004514"/>
    </source>
</evidence>
<dbReference type="Proteomes" id="UP000186817">
    <property type="component" value="Unassembled WGS sequence"/>
</dbReference>
<dbReference type="GO" id="GO:0005524">
    <property type="term" value="F:ATP binding"/>
    <property type="evidence" value="ECO:0007669"/>
    <property type="project" value="UniProtKB-KW"/>
</dbReference>
<comment type="similarity">
    <text evidence="2 10">Belongs to the histidine acid phosphatase family. VIP1 subfamily.</text>
</comment>
<dbReference type="GO" id="GO:0006020">
    <property type="term" value="P:inositol metabolic process"/>
    <property type="evidence" value="ECO:0007669"/>
    <property type="project" value="TreeGrafter"/>
</dbReference>
<evidence type="ECO:0000256" key="4">
    <source>
        <dbReference type="ARBA" id="ARBA00022679"/>
    </source>
</evidence>
<gene>
    <name evidence="11" type="ORF">AK812_SmicGene42379</name>
</gene>
<keyword evidence="7 10" id="KW-0067">ATP-binding</keyword>
<dbReference type="AlphaFoldDB" id="A0A1Q9C3Q9"/>
<evidence type="ECO:0000256" key="3">
    <source>
        <dbReference type="ARBA" id="ARBA00022490"/>
    </source>
</evidence>
<proteinExistence type="inferred from homology"/>
<evidence type="ECO:0000256" key="5">
    <source>
        <dbReference type="ARBA" id="ARBA00022741"/>
    </source>
</evidence>
<keyword evidence="3 10" id="KW-0963">Cytoplasm</keyword>
<evidence type="ECO:0000256" key="10">
    <source>
        <dbReference type="RuleBase" id="RU365032"/>
    </source>
</evidence>
<evidence type="ECO:0000256" key="9">
    <source>
        <dbReference type="ARBA" id="ARBA00034629"/>
    </source>
</evidence>
<dbReference type="PROSITE" id="PS00616">
    <property type="entry name" value="HIS_ACID_PHOSPHAT_1"/>
    <property type="match status" value="1"/>
</dbReference>
<sequence length="551" mass="61988">MVFGNELLKEMNFKPRLSLRDRLAPVVVESPTNRQQPKLSRRVSVIDGVELLCVVMLVRHGERTPKQKIKGKLTLSNPFQAGWLCGFLQQEDCLPSSEKAFDMRKKHQLKRLSTALAKLLEQGHKLQQVEEALDCIKRAGMDYRAKVVISDGAALQIKIKWGGELTLKGRSGSQESGKRFRERTFAGEDIAQLHTSLQHDIKIFSSREQRCLQTAAAFAKGLLSLNGALPSIVTELVNTLEDSEWGGPSGVKEGRMSEWQNKPWEEVEELFGFRADDSLRQHATPKEAAMRFAEGVQGLYKELTKQEPVELYMGETVTLMKERYKDVAGDLMDEPSFDMFVTVPHAFDHLVYDVSHNKDKLNESCAKTMQAAFEFSDHLCQVVAAVETMMTADNVPGSTTGFKVFFLNRLQRYLRRAAGLPESPREIVETDKPRHLSSAAAVEGVEPVRSRLFFGHSSWLQGVITLLFGSSFSKYLPGGVDTTFVKQLRLGFLARVLVRLERHRDPAGLRVVFKFANSDSEHLSTIFNLPFEEVDSWWTNVLQAATAPNLS</sequence>
<dbReference type="InterPro" id="IPR037446">
    <property type="entry name" value="His_Pase_VIP1"/>
</dbReference>
<accession>A0A1Q9C3Q9</accession>
<dbReference type="InterPro" id="IPR029033">
    <property type="entry name" value="His_PPase_superfam"/>
</dbReference>
<name>A0A1Q9C3Q9_SYMMI</name>
<protein>
    <recommendedName>
        <fullName evidence="10">Inositol hexakisphosphate and diphosphoinositol-pentakisphosphate kinase</fullName>
        <ecNumber evidence="10">2.7.4.24</ecNumber>
    </recommendedName>
</protein>
<dbReference type="InterPro" id="IPR033379">
    <property type="entry name" value="Acid_Pase_AS"/>
</dbReference>
<keyword evidence="5 10" id="KW-0547">Nucleotide-binding</keyword>
<evidence type="ECO:0000313" key="12">
    <source>
        <dbReference type="Proteomes" id="UP000186817"/>
    </source>
</evidence>
<dbReference type="OrthoDB" id="18042at2759"/>
<comment type="catalytic activity">
    <reaction evidence="8">
        <text>5-diphospho-1D-myo-inositol 1,2,3,4,6-pentakisphosphate + ATP + H(+) = 1,5-bis(diphospho)-1D-myo-inositol 2,3,4,6-tetrakisphosphate + ADP</text>
        <dbReference type="Rhea" id="RHEA:10276"/>
        <dbReference type="ChEBI" id="CHEBI:15378"/>
        <dbReference type="ChEBI" id="CHEBI:30616"/>
        <dbReference type="ChEBI" id="CHEBI:58628"/>
        <dbReference type="ChEBI" id="CHEBI:77983"/>
        <dbReference type="ChEBI" id="CHEBI:456216"/>
        <dbReference type="EC" id="2.7.4.24"/>
    </reaction>
    <physiologicalReaction direction="left-to-right" evidence="8">
        <dbReference type="Rhea" id="RHEA:10277"/>
    </physiologicalReaction>
</comment>
<comment type="subcellular location">
    <subcellularLocation>
        <location evidence="1 10">Cytoplasm</location>
        <location evidence="1 10">Cytosol</location>
    </subcellularLocation>
</comment>
<evidence type="ECO:0000313" key="11">
    <source>
        <dbReference type="EMBL" id="OLP77552.1"/>
    </source>
</evidence>
<organism evidence="11 12">
    <name type="scientific">Symbiodinium microadriaticum</name>
    <name type="common">Dinoflagellate</name>
    <name type="synonym">Zooxanthella microadriatica</name>
    <dbReference type="NCBI Taxonomy" id="2951"/>
    <lineage>
        <taxon>Eukaryota</taxon>
        <taxon>Sar</taxon>
        <taxon>Alveolata</taxon>
        <taxon>Dinophyceae</taxon>
        <taxon>Suessiales</taxon>
        <taxon>Symbiodiniaceae</taxon>
        <taxon>Symbiodinium</taxon>
    </lineage>
</organism>
<evidence type="ECO:0000256" key="7">
    <source>
        <dbReference type="ARBA" id="ARBA00022840"/>
    </source>
</evidence>
<evidence type="ECO:0000256" key="8">
    <source>
        <dbReference type="ARBA" id="ARBA00033696"/>
    </source>
</evidence>
<dbReference type="GO" id="GO:0032958">
    <property type="term" value="P:inositol phosphate biosynthetic process"/>
    <property type="evidence" value="ECO:0007669"/>
    <property type="project" value="TreeGrafter"/>
</dbReference>
<dbReference type="GO" id="GO:0033857">
    <property type="term" value="F:5-diphosphoinositol pentakisphosphate 1-kinase activity"/>
    <property type="evidence" value="ECO:0007669"/>
    <property type="project" value="TreeGrafter"/>
</dbReference>
<dbReference type="PANTHER" id="PTHR12750">
    <property type="entry name" value="DIPHOSPHOINOSITOL PENTAKISPHOSPHATE KINASE"/>
    <property type="match status" value="1"/>
</dbReference>
<dbReference type="PANTHER" id="PTHR12750:SF9">
    <property type="entry name" value="INOSITOL HEXAKISPHOSPHATE AND DIPHOSPHOINOSITOL-PENTAKISPHOSPHATE KINASE"/>
    <property type="match status" value="1"/>
</dbReference>